<reference evidence="6 7" key="1">
    <citation type="submission" date="2017-09" db="EMBL/GenBank/DDBJ databases">
        <title>Large-scale bioinformatics analysis of Bacillus genomes uncovers conserved roles of natural products in bacterial physiology.</title>
        <authorList>
            <consortium name="Agbiome Team Llc"/>
            <person name="Bleich R.M."/>
            <person name="Grubbs K.J."/>
            <person name="Santa Maria K.C."/>
            <person name="Allen S.E."/>
            <person name="Farag S."/>
            <person name="Shank E.A."/>
            <person name="Bowers A."/>
        </authorList>
    </citation>
    <scope>NUCLEOTIDE SEQUENCE [LARGE SCALE GENOMIC DNA]</scope>
    <source>
        <strain evidence="6 7">AFS029792</strain>
    </source>
</reference>
<dbReference type="CDD" id="cd00383">
    <property type="entry name" value="trans_reg_C"/>
    <property type="match status" value="1"/>
</dbReference>
<dbReference type="InterPro" id="IPR001867">
    <property type="entry name" value="OmpR/PhoB-type_DNA-bd"/>
</dbReference>
<feature type="domain" description="OmpR/PhoB-type" evidence="5">
    <location>
        <begin position="126"/>
        <end position="221"/>
    </location>
</feature>
<dbReference type="GO" id="GO:0003677">
    <property type="term" value="F:DNA binding"/>
    <property type="evidence" value="ECO:0007669"/>
    <property type="project" value="UniProtKB-UniRule"/>
</dbReference>
<keyword evidence="3" id="KW-0804">Transcription</keyword>
<name>A0A9X7HNV5_BACCE</name>
<keyword evidence="2 4" id="KW-0238">DNA-binding</keyword>
<feature type="DNA-binding region" description="OmpR/PhoB-type" evidence="4">
    <location>
        <begin position="126"/>
        <end position="221"/>
    </location>
</feature>
<organism evidence="6 7">
    <name type="scientific">Bacillus cereus</name>
    <dbReference type="NCBI Taxonomy" id="1396"/>
    <lineage>
        <taxon>Bacteria</taxon>
        <taxon>Bacillati</taxon>
        <taxon>Bacillota</taxon>
        <taxon>Bacilli</taxon>
        <taxon>Bacillales</taxon>
        <taxon>Bacillaceae</taxon>
        <taxon>Bacillus</taxon>
        <taxon>Bacillus cereus group</taxon>
    </lineage>
</organism>
<dbReference type="SUPFAM" id="SSF46894">
    <property type="entry name" value="C-terminal effector domain of the bipartite response regulators"/>
    <property type="match status" value="1"/>
</dbReference>
<dbReference type="GO" id="GO:0006355">
    <property type="term" value="P:regulation of DNA-templated transcription"/>
    <property type="evidence" value="ECO:0007669"/>
    <property type="project" value="InterPro"/>
</dbReference>
<evidence type="ECO:0000256" key="3">
    <source>
        <dbReference type="ARBA" id="ARBA00023163"/>
    </source>
</evidence>
<evidence type="ECO:0000313" key="7">
    <source>
        <dbReference type="Proteomes" id="UP000225135"/>
    </source>
</evidence>
<evidence type="ECO:0000256" key="1">
    <source>
        <dbReference type="ARBA" id="ARBA00023015"/>
    </source>
</evidence>
<proteinExistence type="predicted"/>
<comment type="caution">
    <text evidence="6">The sequence shown here is derived from an EMBL/GenBank/DDBJ whole genome shotgun (WGS) entry which is preliminary data.</text>
</comment>
<dbReference type="RefSeq" id="WP_016084114.1">
    <property type="nucleotide sequence ID" value="NZ_NUQH01000101.1"/>
</dbReference>
<dbReference type="InterPro" id="IPR036388">
    <property type="entry name" value="WH-like_DNA-bd_sf"/>
</dbReference>
<dbReference type="PROSITE" id="PS51755">
    <property type="entry name" value="OMPR_PHOB"/>
    <property type="match status" value="1"/>
</dbReference>
<dbReference type="AlphaFoldDB" id="A0A9X7HNV5"/>
<dbReference type="InterPro" id="IPR016032">
    <property type="entry name" value="Sig_transdc_resp-reg_C-effctor"/>
</dbReference>
<evidence type="ECO:0000256" key="2">
    <source>
        <dbReference type="ARBA" id="ARBA00023125"/>
    </source>
</evidence>
<dbReference type="Gene3D" id="1.10.10.10">
    <property type="entry name" value="Winged helix-like DNA-binding domain superfamily/Winged helix DNA-binding domain"/>
    <property type="match status" value="1"/>
</dbReference>
<evidence type="ECO:0000256" key="4">
    <source>
        <dbReference type="PROSITE-ProRule" id="PRU01091"/>
    </source>
</evidence>
<dbReference type="SMART" id="SM00862">
    <property type="entry name" value="Trans_reg_C"/>
    <property type="match status" value="1"/>
</dbReference>
<dbReference type="Pfam" id="PF00486">
    <property type="entry name" value="Trans_reg_C"/>
    <property type="match status" value="1"/>
</dbReference>
<protein>
    <submittedName>
        <fullName evidence="6">Winged helix family transcriptional regulator</fullName>
    </submittedName>
</protein>
<dbReference type="GO" id="GO:0000160">
    <property type="term" value="P:phosphorelay signal transduction system"/>
    <property type="evidence" value="ECO:0007669"/>
    <property type="project" value="InterPro"/>
</dbReference>
<gene>
    <name evidence="6" type="ORF">COI69_05720</name>
</gene>
<evidence type="ECO:0000259" key="5">
    <source>
        <dbReference type="PROSITE" id="PS51755"/>
    </source>
</evidence>
<dbReference type="EMBL" id="NUUR01000011">
    <property type="protein sequence ID" value="PHG83636.1"/>
    <property type="molecule type" value="Genomic_DNA"/>
</dbReference>
<keyword evidence="1" id="KW-0805">Transcription regulation</keyword>
<sequence length="223" mass="25807">MNLLVVSQCELLISLLDELLKNTKVKMKVIKSTFEFDDAYTYTARSDSFAFIIDIQSFQGEDEIDWIHFKRISRNTVLLVDTKYQNPEEILKVQQAVIYLSNPLLSIGNINSNKPKNEMKNDKNSLDLYLNDEVKFDVFDLCIVKNGEKIPLTNLETKILLFLYKNLNKVIETDVLMEKLELSTITSLYVHIKNLRNKIEKNPKSPGILRTANKKGYMLLINP</sequence>
<evidence type="ECO:0000313" key="6">
    <source>
        <dbReference type="EMBL" id="PHG83636.1"/>
    </source>
</evidence>
<accession>A0A9X7HNV5</accession>
<dbReference type="Proteomes" id="UP000225135">
    <property type="component" value="Unassembled WGS sequence"/>
</dbReference>